<dbReference type="InterPro" id="IPR025713">
    <property type="entry name" value="MotB-like_N_dom"/>
</dbReference>
<keyword evidence="3" id="KW-1003">Cell membrane</keyword>
<evidence type="ECO:0000256" key="2">
    <source>
        <dbReference type="ARBA" id="ARBA00008914"/>
    </source>
</evidence>
<keyword evidence="6 7" id="KW-0472">Membrane</keyword>
<evidence type="ECO:0000256" key="9">
    <source>
        <dbReference type="SAM" id="Phobius"/>
    </source>
</evidence>
<evidence type="ECO:0000256" key="5">
    <source>
        <dbReference type="ARBA" id="ARBA00022989"/>
    </source>
</evidence>
<dbReference type="AlphaFoldDB" id="A0A839HAY6"/>
<dbReference type="Pfam" id="PF00691">
    <property type="entry name" value="OmpA"/>
    <property type="match status" value="1"/>
</dbReference>
<comment type="caution">
    <text evidence="11">The sequence shown here is derived from an EMBL/GenBank/DDBJ whole genome shotgun (WGS) entry which is preliminary data.</text>
</comment>
<comment type="similarity">
    <text evidence="2">Belongs to the MotB family.</text>
</comment>
<reference evidence="11 12" key="1">
    <citation type="journal article" date="2020" name="Arch. Microbiol.">
        <title>The genome sequence of the giant phototrophic gammaproteobacterium Thiospirillum jenense gives insight into its physiological properties and phylogenetic relationships.</title>
        <authorList>
            <person name="Imhoff J.F."/>
            <person name="Meyer T.E."/>
            <person name="Kyndt J.A."/>
        </authorList>
    </citation>
    <scope>NUCLEOTIDE SEQUENCE [LARGE SCALE GENOMIC DNA]</scope>
    <source>
        <strain evidence="11 12">DSM 216</strain>
    </source>
</reference>
<feature type="compositionally biased region" description="Pro residues" evidence="8">
    <location>
        <begin position="319"/>
        <end position="329"/>
    </location>
</feature>
<evidence type="ECO:0000256" key="8">
    <source>
        <dbReference type="SAM" id="MobiDB-lite"/>
    </source>
</evidence>
<evidence type="ECO:0000259" key="10">
    <source>
        <dbReference type="PROSITE" id="PS51123"/>
    </source>
</evidence>
<keyword evidence="4 9" id="KW-0812">Transmembrane</keyword>
<accession>A0A839HAY6</accession>
<protein>
    <submittedName>
        <fullName evidence="11">Flagellar motor protein MotD</fullName>
    </submittedName>
</protein>
<feature type="region of interest" description="Disordered" evidence="8">
    <location>
        <begin position="283"/>
        <end position="329"/>
    </location>
</feature>
<evidence type="ECO:0000256" key="3">
    <source>
        <dbReference type="ARBA" id="ARBA00022475"/>
    </source>
</evidence>
<dbReference type="InterPro" id="IPR050330">
    <property type="entry name" value="Bact_OuterMem_StrucFunc"/>
</dbReference>
<evidence type="ECO:0000256" key="7">
    <source>
        <dbReference type="PROSITE-ProRule" id="PRU00473"/>
    </source>
</evidence>
<dbReference type="NCBIfam" id="NF006541">
    <property type="entry name" value="PRK09038.1"/>
    <property type="match status" value="1"/>
</dbReference>
<dbReference type="PANTHER" id="PTHR30329">
    <property type="entry name" value="STATOR ELEMENT OF FLAGELLAR MOTOR COMPLEX"/>
    <property type="match status" value="1"/>
</dbReference>
<evidence type="ECO:0000256" key="6">
    <source>
        <dbReference type="ARBA" id="ARBA00023136"/>
    </source>
</evidence>
<keyword evidence="11" id="KW-0282">Flagellum</keyword>
<comment type="subcellular location">
    <subcellularLocation>
        <location evidence="1">Cell membrane</location>
        <topology evidence="1">Single-pass membrane protein</topology>
    </subcellularLocation>
</comment>
<dbReference type="EMBL" id="JABVCQ010000010">
    <property type="protein sequence ID" value="MBB1125784.1"/>
    <property type="molecule type" value="Genomic_DNA"/>
</dbReference>
<keyword evidence="11" id="KW-0969">Cilium</keyword>
<gene>
    <name evidence="11" type="primary">motD</name>
    <name evidence="11" type="ORF">HUK38_06000</name>
</gene>
<dbReference type="Gene3D" id="3.30.1330.60">
    <property type="entry name" value="OmpA-like domain"/>
    <property type="match status" value="1"/>
</dbReference>
<evidence type="ECO:0000256" key="4">
    <source>
        <dbReference type="ARBA" id="ARBA00022692"/>
    </source>
</evidence>
<dbReference type="PROSITE" id="PS51123">
    <property type="entry name" value="OMPA_2"/>
    <property type="match status" value="1"/>
</dbReference>
<dbReference type="InterPro" id="IPR036737">
    <property type="entry name" value="OmpA-like_sf"/>
</dbReference>
<dbReference type="Pfam" id="PF13677">
    <property type="entry name" value="MotB_plug"/>
    <property type="match status" value="1"/>
</dbReference>
<keyword evidence="11" id="KW-0966">Cell projection</keyword>
<dbReference type="Proteomes" id="UP000548632">
    <property type="component" value="Unassembled WGS sequence"/>
</dbReference>
<sequence length="329" mass="36028">MGHRKRHEDHPNHEAWAIPYADLLTLLLAFFVVMYAISAVDAGKYRVMSNSLLEAFGVQVQTDVIEAGDPSISPDVIVDDKTKRTLMPMEIERRATEFWHLNKPTDVDSQTTELLAEGSMEEQLVDREGIRLAIADIADEIEDSLSTLIEDDVIKVHRESYWLEIEINTNLLFPSGSAVIAEAARPVLVEVAHILANRPLRIHVEGHTDDVPISSSVFPSNWELSSGRAASVVHLFAENGINPRYMVAMGYGEFQPVANNTDAEGRARNRRVAVVVLPGELSQMASGGKNEPERVKSDYQALGVSPNNNAAPVGGTPPVVLPTPPAGQN</sequence>
<dbReference type="RefSeq" id="WP_182583418.1">
    <property type="nucleotide sequence ID" value="NZ_JABVCQ010000010.1"/>
</dbReference>
<name>A0A839HAY6_9GAMM</name>
<evidence type="ECO:0000313" key="11">
    <source>
        <dbReference type="EMBL" id="MBB1125784.1"/>
    </source>
</evidence>
<feature type="domain" description="OmpA-like" evidence="10">
    <location>
        <begin position="160"/>
        <end position="280"/>
    </location>
</feature>
<dbReference type="CDD" id="cd07185">
    <property type="entry name" value="OmpA_C-like"/>
    <property type="match status" value="1"/>
</dbReference>
<dbReference type="InterPro" id="IPR006665">
    <property type="entry name" value="OmpA-like"/>
</dbReference>
<dbReference type="SUPFAM" id="SSF103088">
    <property type="entry name" value="OmpA-like"/>
    <property type="match status" value="1"/>
</dbReference>
<dbReference type="PANTHER" id="PTHR30329:SF20">
    <property type="entry name" value="EXPORTED PROTEIN"/>
    <property type="match status" value="1"/>
</dbReference>
<keyword evidence="12" id="KW-1185">Reference proteome</keyword>
<organism evidence="11 12">
    <name type="scientific">Thiospirillum jenense</name>
    <dbReference type="NCBI Taxonomy" id="1653858"/>
    <lineage>
        <taxon>Bacteria</taxon>
        <taxon>Pseudomonadati</taxon>
        <taxon>Pseudomonadota</taxon>
        <taxon>Gammaproteobacteria</taxon>
        <taxon>Chromatiales</taxon>
        <taxon>Chromatiaceae</taxon>
        <taxon>Thiospirillum</taxon>
    </lineage>
</organism>
<proteinExistence type="inferred from homology"/>
<keyword evidence="5 9" id="KW-1133">Transmembrane helix</keyword>
<evidence type="ECO:0000313" key="12">
    <source>
        <dbReference type="Proteomes" id="UP000548632"/>
    </source>
</evidence>
<evidence type="ECO:0000256" key="1">
    <source>
        <dbReference type="ARBA" id="ARBA00004162"/>
    </source>
</evidence>
<dbReference type="GO" id="GO:0005886">
    <property type="term" value="C:plasma membrane"/>
    <property type="evidence" value="ECO:0007669"/>
    <property type="project" value="UniProtKB-SubCell"/>
</dbReference>
<feature type="transmembrane region" description="Helical" evidence="9">
    <location>
        <begin position="20"/>
        <end position="40"/>
    </location>
</feature>